<sequence length="300" mass="30611">MASPEEVAAMRRAIAVSAQGLGTASPNPPVGCVVLDRHGRTVGEGYHARKGEPHAEVNALAAAGRSAAGGTAVVTLEPRNHHGRTPPCRAALIDAGVTRVLIAVRDPTSRGEGGAAVLRQAGLEVETGLLRQEALLILGPWLASLRAGRPYITWAYSATSDGVPLGPPVVGAPADLAALRAAHDLVLTPEGRLTEGLPGGHGDGGVFHVPRMPTEPGPAEAMDTLRAAGARSLLVEGTSRAAMSLLAACPADRVVAHLPRTLVSRAPCEGTAAVAALPEGYRIVDVALGADHIGLTADRE</sequence>
<name>A0A1W7CT66_9ACTN</name>
<organism evidence="3 4">
    <name type="scientific">Streptomyces marincola</name>
    <dbReference type="NCBI Taxonomy" id="2878388"/>
    <lineage>
        <taxon>Bacteria</taxon>
        <taxon>Bacillati</taxon>
        <taxon>Actinomycetota</taxon>
        <taxon>Actinomycetes</taxon>
        <taxon>Kitasatosporales</taxon>
        <taxon>Streptomycetaceae</taxon>
        <taxon>Streptomyces</taxon>
    </lineage>
</organism>
<evidence type="ECO:0000313" key="4">
    <source>
        <dbReference type="Proteomes" id="UP000194218"/>
    </source>
</evidence>
<dbReference type="Gene3D" id="3.40.140.10">
    <property type="entry name" value="Cytidine Deaminase, domain 2"/>
    <property type="match status" value="1"/>
</dbReference>
<dbReference type="PROSITE" id="PS51747">
    <property type="entry name" value="CYT_DCMP_DEAMINASES_2"/>
    <property type="match status" value="1"/>
</dbReference>
<dbReference type="UniPathway" id="UPA00275"/>
<dbReference type="CDD" id="cd01284">
    <property type="entry name" value="Riboflavin_deaminase-reductase"/>
    <property type="match status" value="1"/>
</dbReference>
<dbReference type="AlphaFoldDB" id="A0A1W7CT66"/>
<dbReference type="Proteomes" id="UP000194218">
    <property type="component" value="Chromosome"/>
</dbReference>
<dbReference type="NCBIfam" id="TIGR00326">
    <property type="entry name" value="eubact_ribD"/>
    <property type="match status" value="1"/>
</dbReference>
<comment type="pathway">
    <text evidence="1">Cofactor biosynthesis; riboflavin biosynthesis.</text>
</comment>
<dbReference type="GO" id="GO:0009231">
    <property type="term" value="P:riboflavin biosynthetic process"/>
    <property type="evidence" value="ECO:0007669"/>
    <property type="project" value="UniProtKB-UniPathway"/>
</dbReference>
<keyword evidence="4" id="KW-1185">Reference proteome</keyword>
<reference evidence="3 4" key="1">
    <citation type="submission" date="2017-05" db="EMBL/GenBank/DDBJ databases">
        <title>Complete genome sequence of Streptomyces sp. SCSIO 03032 revealed the diverse biosynthetic pathways for its bioactive secondary metabolites.</title>
        <authorList>
            <person name="Ma L."/>
            <person name="Zhu Y."/>
            <person name="Zhang W."/>
            <person name="Zhang G."/>
            <person name="Tian X."/>
            <person name="Zhang S."/>
            <person name="Zhang C."/>
        </authorList>
    </citation>
    <scope>NUCLEOTIDE SEQUENCE [LARGE SCALE GENOMIC DNA]</scope>
    <source>
        <strain evidence="3 4">SCSIO 03032</strain>
    </source>
</reference>
<accession>A0A1W7CT66</accession>
<dbReference type="Pfam" id="PF00383">
    <property type="entry name" value="dCMP_cyt_deam_1"/>
    <property type="match status" value="1"/>
</dbReference>
<evidence type="ECO:0000313" key="3">
    <source>
        <dbReference type="EMBL" id="ARQ68003.1"/>
    </source>
</evidence>
<dbReference type="KEGG" id="smao:CAG99_03395"/>
<dbReference type="EMBL" id="CP021121">
    <property type="protein sequence ID" value="ARQ68003.1"/>
    <property type="molecule type" value="Genomic_DNA"/>
</dbReference>
<dbReference type="OrthoDB" id="9800865at2"/>
<dbReference type="InterPro" id="IPR016193">
    <property type="entry name" value="Cytidine_deaminase-like"/>
</dbReference>
<protein>
    <submittedName>
        <fullName evidence="3">Riboflavin biosynthesis protein RibD</fullName>
    </submittedName>
</protein>
<proteinExistence type="predicted"/>
<feature type="domain" description="CMP/dCMP-type deaminase" evidence="2">
    <location>
        <begin position="4"/>
        <end position="126"/>
    </location>
</feature>
<dbReference type="SUPFAM" id="SSF53927">
    <property type="entry name" value="Cytidine deaminase-like"/>
    <property type="match status" value="1"/>
</dbReference>
<evidence type="ECO:0000259" key="2">
    <source>
        <dbReference type="PROSITE" id="PS51747"/>
    </source>
</evidence>
<dbReference type="InterPro" id="IPR002125">
    <property type="entry name" value="CMP_dCMP_dom"/>
</dbReference>
<dbReference type="GO" id="GO:0008835">
    <property type="term" value="F:diaminohydroxyphosphoribosylaminopyrimidine deaminase activity"/>
    <property type="evidence" value="ECO:0007669"/>
    <property type="project" value="InterPro"/>
</dbReference>
<evidence type="ECO:0000256" key="1">
    <source>
        <dbReference type="ARBA" id="ARBA00005104"/>
    </source>
</evidence>
<dbReference type="RefSeq" id="WP_086157522.1">
    <property type="nucleotide sequence ID" value="NZ_CP021121.1"/>
</dbReference>
<dbReference type="InterPro" id="IPR004794">
    <property type="entry name" value="Eubact_RibD"/>
</dbReference>
<gene>
    <name evidence="3" type="ORF">CAG99_03395</name>
</gene>